<evidence type="ECO:0000256" key="1">
    <source>
        <dbReference type="ARBA" id="ARBA00023015"/>
    </source>
</evidence>
<dbReference type="PROSITE" id="PS00041">
    <property type="entry name" value="HTH_ARAC_FAMILY_1"/>
    <property type="match status" value="1"/>
</dbReference>
<dbReference type="Gene3D" id="2.60.120.10">
    <property type="entry name" value="Jelly Rolls"/>
    <property type="match status" value="1"/>
</dbReference>
<protein>
    <submittedName>
        <fullName evidence="5">AraC family transcriptional regulator</fullName>
    </submittedName>
</protein>
<reference evidence="5 6" key="1">
    <citation type="submission" date="2024-03" db="EMBL/GenBank/DDBJ databases">
        <title>Sequence of Lycoming College Course Isolates.</title>
        <authorList>
            <person name="Plotts O."/>
            <person name="Newman J."/>
        </authorList>
    </citation>
    <scope>NUCLEOTIDE SEQUENCE [LARGE SCALE GENOMIC DNA]</scope>
    <source>
        <strain evidence="5 6">CJB-3</strain>
    </source>
</reference>
<dbReference type="PANTHER" id="PTHR43280">
    <property type="entry name" value="ARAC-FAMILY TRANSCRIPTIONAL REGULATOR"/>
    <property type="match status" value="1"/>
</dbReference>
<feature type="domain" description="HTH araC/xylS-type" evidence="4">
    <location>
        <begin position="188"/>
        <end position="288"/>
    </location>
</feature>
<keyword evidence="2" id="KW-0238">DNA-binding</keyword>
<comment type="caution">
    <text evidence="5">The sequence shown here is derived from an EMBL/GenBank/DDBJ whole genome shotgun (WGS) entry which is preliminary data.</text>
</comment>
<proteinExistence type="predicted"/>
<dbReference type="InterPro" id="IPR013096">
    <property type="entry name" value="Cupin_2"/>
</dbReference>
<evidence type="ECO:0000256" key="3">
    <source>
        <dbReference type="ARBA" id="ARBA00023163"/>
    </source>
</evidence>
<dbReference type="Gene3D" id="1.10.10.60">
    <property type="entry name" value="Homeodomain-like"/>
    <property type="match status" value="2"/>
</dbReference>
<dbReference type="PROSITE" id="PS01124">
    <property type="entry name" value="HTH_ARAC_FAMILY_2"/>
    <property type="match status" value="1"/>
</dbReference>
<dbReference type="SMART" id="SM00342">
    <property type="entry name" value="HTH_ARAC"/>
    <property type="match status" value="1"/>
</dbReference>
<evidence type="ECO:0000313" key="6">
    <source>
        <dbReference type="Proteomes" id="UP001378956"/>
    </source>
</evidence>
<evidence type="ECO:0000259" key="4">
    <source>
        <dbReference type="PROSITE" id="PS01124"/>
    </source>
</evidence>
<evidence type="ECO:0000256" key="2">
    <source>
        <dbReference type="ARBA" id="ARBA00023125"/>
    </source>
</evidence>
<dbReference type="Pfam" id="PF07883">
    <property type="entry name" value="Cupin_2"/>
    <property type="match status" value="1"/>
</dbReference>
<organism evidence="5 6">
    <name type="scientific">Pedobacter panaciterrae</name>
    <dbReference type="NCBI Taxonomy" id="363849"/>
    <lineage>
        <taxon>Bacteria</taxon>
        <taxon>Pseudomonadati</taxon>
        <taxon>Bacteroidota</taxon>
        <taxon>Sphingobacteriia</taxon>
        <taxon>Sphingobacteriales</taxon>
        <taxon>Sphingobacteriaceae</taxon>
        <taxon>Pedobacter</taxon>
    </lineage>
</organism>
<sequence>MKVLPFTILVPADRSVVSEEIELPYFYPYLHRHEEWQLTWVEQGEGTLIAGNNMHVFSSGDIFLVGANLPHLFKSNPDYFSTESGKSVKAHSIYFNTKNTLSGLFDLPELKAANSFLDNYKHGFKIPANQCTKIAAQIKQIHHSAGMVLLSNFLSLMNMIQSIDNDVEVLCPEVYSASLTENEGMRLSRIINFIMKNYHNKIDLEDISNTAYMNPHAFCRYFKKHTGHTFVSFLNEVRVNDACKKLLSEGNPESIANVAYKVGFNSVNNFNRVFKSVKGKTPSEYMDAYNKVSNIN</sequence>
<dbReference type="Proteomes" id="UP001378956">
    <property type="component" value="Unassembled WGS sequence"/>
</dbReference>
<dbReference type="SUPFAM" id="SSF51215">
    <property type="entry name" value="Regulatory protein AraC"/>
    <property type="match status" value="1"/>
</dbReference>
<dbReference type="InterPro" id="IPR018062">
    <property type="entry name" value="HTH_AraC-typ_CS"/>
</dbReference>
<dbReference type="InterPro" id="IPR018060">
    <property type="entry name" value="HTH_AraC"/>
</dbReference>
<dbReference type="PRINTS" id="PR00032">
    <property type="entry name" value="HTHARAC"/>
</dbReference>
<dbReference type="Pfam" id="PF12833">
    <property type="entry name" value="HTH_18"/>
    <property type="match status" value="1"/>
</dbReference>
<dbReference type="InterPro" id="IPR014710">
    <property type="entry name" value="RmlC-like_jellyroll"/>
</dbReference>
<keyword evidence="3" id="KW-0804">Transcription</keyword>
<dbReference type="EMBL" id="JBBEUB010000002">
    <property type="protein sequence ID" value="MEJ2902509.1"/>
    <property type="molecule type" value="Genomic_DNA"/>
</dbReference>
<keyword evidence="6" id="KW-1185">Reference proteome</keyword>
<keyword evidence="1" id="KW-0805">Transcription regulation</keyword>
<dbReference type="PANTHER" id="PTHR43280:SF34">
    <property type="entry name" value="ARAC-FAMILY TRANSCRIPTIONAL REGULATOR"/>
    <property type="match status" value="1"/>
</dbReference>
<dbReference type="InterPro" id="IPR020449">
    <property type="entry name" value="Tscrpt_reg_AraC-type_HTH"/>
</dbReference>
<dbReference type="SUPFAM" id="SSF46689">
    <property type="entry name" value="Homeodomain-like"/>
    <property type="match status" value="2"/>
</dbReference>
<evidence type="ECO:0000313" key="5">
    <source>
        <dbReference type="EMBL" id="MEJ2902509.1"/>
    </source>
</evidence>
<accession>A0ABU8NJS8</accession>
<dbReference type="InterPro" id="IPR009057">
    <property type="entry name" value="Homeodomain-like_sf"/>
</dbReference>
<gene>
    <name evidence="5" type="ORF">WAE58_08725</name>
</gene>
<dbReference type="InterPro" id="IPR037923">
    <property type="entry name" value="HTH-like"/>
</dbReference>
<name>A0ABU8NJS8_9SPHI</name>
<dbReference type="RefSeq" id="WP_288879300.1">
    <property type="nucleotide sequence ID" value="NZ_CBFGNQ010000002.1"/>
</dbReference>